<dbReference type="AlphaFoldDB" id="B4IQY9"/>
<dbReference type="PANTHER" id="PTHR11161">
    <property type="entry name" value="O-ACYLTRANSFERASE"/>
    <property type="match status" value="1"/>
</dbReference>
<feature type="transmembrane region" description="Helical" evidence="1">
    <location>
        <begin position="191"/>
        <end position="211"/>
    </location>
</feature>
<dbReference type="OrthoDB" id="118951at2759"/>
<reference evidence="3 4" key="1">
    <citation type="journal article" date="2007" name="Nature">
        <title>Evolution of genes and genomes on the Drosophila phylogeny.</title>
        <authorList>
            <consortium name="Drosophila 12 Genomes Consortium"/>
            <person name="Clark A.G."/>
            <person name="Eisen M.B."/>
            <person name="Smith D.R."/>
            <person name="Bergman C.M."/>
            <person name="Oliver B."/>
            <person name="Markow T.A."/>
            <person name="Kaufman T.C."/>
            <person name="Kellis M."/>
            <person name="Gelbart W."/>
            <person name="Iyer V.N."/>
            <person name="Pollard D.A."/>
            <person name="Sackton T.B."/>
            <person name="Larracuente A.M."/>
            <person name="Singh N.D."/>
            <person name="Abad J.P."/>
            <person name="Abt D.N."/>
            <person name="Adryan B."/>
            <person name="Aguade M."/>
            <person name="Akashi H."/>
            <person name="Anderson W.W."/>
            <person name="Aquadro C.F."/>
            <person name="Ardell D.H."/>
            <person name="Arguello R."/>
            <person name="Artieri C.G."/>
            <person name="Barbash D.A."/>
            <person name="Barker D."/>
            <person name="Barsanti P."/>
            <person name="Batterham P."/>
            <person name="Batzoglou S."/>
            <person name="Begun D."/>
            <person name="Bhutkar A."/>
            <person name="Blanco E."/>
            <person name="Bosak S.A."/>
            <person name="Bradley R.K."/>
            <person name="Brand A.D."/>
            <person name="Brent M.R."/>
            <person name="Brooks A.N."/>
            <person name="Brown R.H."/>
            <person name="Butlin R.K."/>
            <person name="Caggese C."/>
            <person name="Calvi B.R."/>
            <person name="Bernardo de Carvalho A."/>
            <person name="Caspi A."/>
            <person name="Castrezana S."/>
            <person name="Celniker S.E."/>
            <person name="Chang J.L."/>
            <person name="Chapple C."/>
            <person name="Chatterji S."/>
            <person name="Chinwalla A."/>
            <person name="Civetta A."/>
            <person name="Clifton S.W."/>
            <person name="Comeron J.M."/>
            <person name="Costello J.C."/>
            <person name="Coyne J.A."/>
            <person name="Daub J."/>
            <person name="David R.G."/>
            <person name="Delcher A.L."/>
            <person name="Delehaunty K."/>
            <person name="Do C.B."/>
            <person name="Ebling H."/>
            <person name="Edwards K."/>
            <person name="Eickbush T."/>
            <person name="Evans J.D."/>
            <person name="Filipski A."/>
            <person name="Findeiss S."/>
            <person name="Freyhult E."/>
            <person name="Fulton L."/>
            <person name="Fulton R."/>
            <person name="Garcia A.C."/>
            <person name="Gardiner A."/>
            <person name="Garfield D.A."/>
            <person name="Garvin B.E."/>
            <person name="Gibson G."/>
            <person name="Gilbert D."/>
            <person name="Gnerre S."/>
            <person name="Godfrey J."/>
            <person name="Good R."/>
            <person name="Gotea V."/>
            <person name="Gravely B."/>
            <person name="Greenberg A.J."/>
            <person name="Griffiths-Jones S."/>
            <person name="Gross S."/>
            <person name="Guigo R."/>
            <person name="Gustafson E.A."/>
            <person name="Haerty W."/>
            <person name="Hahn M.W."/>
            <person name="Halligan D.L."/>
            <person name="Halpern A.L."/>
            <person name="Halter G.M."/>
            <person name="Han M.V."/>
            <person name="Heger A."/>
            <person name="Hillier L."/>
            <person name="Hinrichs A.S."/>
            <person name="Holmes I."/>
            <person name="Hoskins R.A."/>
            <person name="Hubisz M.J."/>
            <person name="Hultmark D."/>
            <person name="Huntley M.A."/>
            <person name="Jaffe D.B."/>
            <person name="Jagadeeshan S."/>
            <person name="Jeck W.R."/>
            <person name="Johnson J."/>
            <person name="Jones C.D."/>
            <person name="Jordan W.C."/>
            <person name="Karpen G.H."/>
            <person name="Kataoka E."/>
            <person name="Keightley P.D."/>
            <person name="Kheradpour P."/>
            <person name="Kirkness E.F."/>
            <person name="Koerich L.B."/>
            <person name="Kristiansen K."/>
            <person name="Kudrna D."/>
            <person name="Kulathinal R.J."/>
            <person name="Kumar S."/>
            <person name="Kwok R."/>
            <person name="Lander E."/>
            <person name="Langley C.H."/>
            <person name="Lapoint R."/>
            <person name="Lazzaro B.P."/>
            <person name="Lee S.J."/>
            <person name="Levesque L."/>
            <person name="Li R."/>
            <person name="Lin C.F."/>
            <person name="Lin M.F."/>
            <person name="Lindblad-Toh K."/>
            <person name="Llopart A."/>
            <person name="Long M."/>
            <person name="Low L."/>
            <person name="Lozovsky E."/>
            <person name="Lu J."/>
            <person name="Luo M."/>
            <person name="Machado C.A."/>
            <person name="Makalowski W."/>
            <person name="Marzo M."/>
            <person name="Matsuda M."/>
            <person name="Matzkin L."/>
            <person name="McAllister B."/>
            <person name="McBride C.S."/>
            <person name="McKernan B."/>
            <person name="McKernan K."/>
            <person name="Mendez-Lago M."/>
            <person name="Minx P."/>
            <person name="Mollenhauer M.U."/>
            <person name="Montooth K."/>
            <person name="Mount S.M."/>
            <person name="Mu X."/>
            <person name="Myers E."/>
            <person name="Negre B."/>
            <person name="Newfeld S."/>
            <person name="Nielsen R."/>
            <person name="Noor M.A."/>
            <person name="O'Grady P."/>
            <person name="Pachter L."/>
            <person name="Papaceit M."/>
            <person name="Parisi M.J."/>
            <person name="Parisi M."/>
            <person name="Parts L."/>
            <person name="Pedersen J.S."/>
            <person name="Pesole G."/>
            <person name="Phillippy A.M."/>
            <person name="Ponting C.P."/>
            <person name="Pop M."/>
            <person name="Porcelli D."/>
            <person name="Powell J.R."/>
            <person name="Prohaska S."/>
            <person name="Pruitt K."/>
            <person name="Puig M."/>
            <person name="Quesneville H."/>
            <person name="Ram K.R."/>
            <person name="Rand D."/>
            <person name="Rasmussen M.D."/>
            <person name="Reed L.K."/>
            <person name="Reenan R."/>
            <person name="Reily A."/>
            <person name="Remington K.A."/>
            <person name="Rieger T.T."/>
            <person name="Ritchie M.G."/>
            <person name="Robin C."/>
            <person name="Rogers Y.H."/>
            <person name="Rohde C."/>
            <person name="Rozas J."/>
            <person name="Rubenfield M.J."/>
            <person name="Ruiz A."/>
            <person name="Russo S."/>
            <person name="Salzberg S.L."/>
            <person name="Sanchez-Gracia A."/>
            <person name="Saranga D.J."/>
            <person name="Sato H."/>
            <person name="Schaeffer S.W."/>
            <person name="Schatz M.C."/>
            <person name="Schlenke T."/>
            <person name="Schwartz R."/>
            <person name="Segarra C."/>
            <person name="Singh R.S."/>
            <person name="Sirot L."/>
            <person name="Sirota M."/>
            <person name="Sisneros N.B."/>
            <person name="Smith C.D."/>
            <person name="Smith T.F."/>
            <person name="Spieth J."/>
            <person name="Stage D.E."/>
            <person name="Stark A."/>
            <person name="Stephan W."/>
            <person name="Strausberg R.L."/>
            <person name="Strempel S."/>
            <person name="Sturgill D."/>
            <person name="Sutton G."/>
            <person name="Sutton G.G."/>
            <person name="Tao W."/>
            <person name="Teichmann S."/>
            <person name="Tobari Y.N."/>
            <person name="Tomimura Y."/>
            <person name="Tsolas J.M."/>
            <person name="Valente V.L."/>
            <person name="Venter E."/>
            <person name="Venter J.C."/>
            <person name="Vicario S."/>
            <person name="Vieira F.G."/>
            <person name="Vilella A.J."/>
            <person name="Villasante A."/>
            <person name="Walenz B."/>
            <person name="Wang J."/>
            <person name="Wasserman M."/>
            <person name="Watts T."/>
            <person name="Wilson D."/>
            <person name="Wilson R.K."/>
            <person name="Wing R.A."/>
            <person name="Wolfner M.F."/>
            <person name="Wong A."/>
            <person name="Wong G.K."/>
            <person name="Wu C.I."/>
            <person name="Wu G."/>
            <person name="Yamamoto D."/>
            <person name="Yang H.P."/>
            <person name="Yang S.P."/>
            <person name="Yorke J.A."/>
            <person name="Yoshida K."/>
            <person name="Zdobnov E."/>
            <person name="Zhang P."/>
            <person name="Zhang Y."/>
            <person name="Zimin A.V."/>
            <person name="Baldwin J."/>
            <person name="Abdouelleil A."/>
            <person name="Abdulkadir J."/>
            <person name="Abebe A."/>
            <person name="Abera B."/>
            <person name="Abreu J."/>
            <person name="Acer S.C."/>
            <person name="Aftuck L."/>
            <person name="Alexander A."/>
            <person name="An P."/>
            <person name="Anderson E."/>
            <person name="Anderson S."/>
            <person name="Arachi H."/>
            <person name="Azer M."/>
            <person name="Bachantsang P."/>
            <person name="Barry A."/>
            <person name="Bayul T."/>
            <person name="Berlin A."/>
            <person name="Bessette D."/>
            <person name="Bloom T."/>
            <person name="Blye J."/>
            <person name="Boguslavskiy L."/>
            <person name="Bonnet C."/>
            <person name="Boukhgalter B."/>
            <person name="Bourzgui I."/>
            <person name="Brown A."/>
            <person name="Cahill P."/>
            <person name="Channer S."/>
            <person name="Cheshatsang Y."/>
            <person name="Chuda L."/>
            <person name="Citroen M."/>
            <person name="Collymore A."/>
            <person name="Cooke P."/>
            <person name="Costello M."/>
            <person name="D'Aco K."/>
            <person name="Daza R."/>
            <person name="De Haan G."/>
            <person name="DeGray S."/>
            <person name="DeMaso C."/>
            <person name="Dhargay N."/>
            <person name="Dooley K."/>
            <person name="Dooley E."/>
            <person name="Doricent M."/>
            <person name="Dorje P."/>
            <person name="Dorjee K."/>
            <person name="Dupes A."/>
            <person name="Elong R."/>
            <person name="Falk J."/>
            <person name="Farina A."/>
            <person name="Faro S."/>
            <person name="Ferguson D."/>
            <person name="Fisher S."/>
            <person name="Foley C.D."/>
            <person name="Franke A."/>
            <person name="Friedrich D."/>
            <person name="Gadbois L."/>
            <person name="Gearin G."/>
            <person name="Gearin C.R."/>
            <person name="Giannoukos G."/>
            <person name="Goode T."/>
            <person name="Graham J."/>
            <person name="Grandbois E."/>
            <person name="Grewal S."/>
            <person name="Gyaltsen K."/>
            <person name="Hafez N."/>
            <person name="Hagos B."/>
            <person name="Hall J."/>
            <person name="Henson C."/>
            <person name="Hollinger A."/>
            <person name="Honan T."/>
            <person name="Huard M.D."/>
            <person name="Hughes L."/>
            <person name="Hurhula B."/>
            <person name="Husby M.E."/>
            <person name="Kamat A."/>
            <person name="Kanga B."/>
            <person name="Kashin S."/>
            <person name="Khazanovich D."/>
            <person name="Kisner P."/>
            <person name="Lance K."/>
            <person name="Lara M."/>
            <person name="Lee W."/>
            <person name="Lennon N."/>
            <person name="Letendre F."/>
            <person name="LeVine R."/>
            <person name="Lipovsky A."/>
            <person name="Liu X."/>
            <person name="Liu J."/>
            <person name="Liu S."/>
            <person name="Lokyitsang T."/>
            <person name="Lokyitsang Y."/>
            <person name="Lubonja R."/>
            <person name="Lui A."/>
            <person name="MacDonald P."/>
            <person name="Magnisalis V."/>
            <person name="Maru K."/>
            <person name="Matthews C."/>
            <person name="McCusker W."/>
            <person name="McDonough S."/>
            <person name="Mehta T."/>
            <person name="Meldrim J."/>
            <person name="Meneus L."/>
            <person name="Mihai O."/>
            <person name="Mihalev A."/>
            <person name="Mihova T."/>
            <person name="Mittelman R."/>
            <person name="Mlenga V."/>
            <person name="Montmayeur A."/>
            <person name="Mulrain L."/>
            <person name="Navidi A."/>
            <person name="Naylor J."/>
            <person name="Negash T."/>
            <person name="Nguyen T."/>
            <person name="Nguyen N."/>
            <person name="Nicol R."/>
            <person name="Norbu C."/>
            <person name="Norbu N."/>
            <person name="Novod N."/>
            <person name="O'Neill B."/>
            <person name="Osman S."/>
            <person name="Markiewicz E."/>
            <person name="Oyono O.L."/>
            <person name="Patti C."/>
            <person name="Phunkhang P."/>
            <person name="Pierre F."/>
            <person name="Priest M."/>
            <person name="Raghuraman S."/>
            <person name="Rege F."/>
            <person name="Reyes R."/>
            <person name="Rise C."/>
            <person name="Rogov P."/>
            <person name="Ross K."/>
            <person name="Ryan E."/>
            <person name="Settipalli S."/>
            <person name="Shea T."/>
            <person name="Sherpa N."/>
            <person name="Shi L."/>
            <person name="Shih D."/>
            <person name="Sparrow T."/>
            <person name="Spaulding J."/>
            <person name="Stalker J."/>
            <person name="Stange-Thomann N."/>
            <person name="Stavropoulos S."/>
            <person name="Stone C."/>
            <person name="Strader C."/>
            <person name="Tesfaye S."/>
            <person name="Thomson T."/>
            <person name="Thoulutsang Y."/>
            <person name="Thoulutsang D."/>
            <person name="Topham K."/>
            <person name="Topping I."/>
            <person name="Tsamla T."/>
            <person name="Vassiliev H."/>
            <person name="Vo A."/>
            <person name="Wangchuk T."/>
            <person name="Wangdi T."/>
            <person name="Weiand M."/>
            <person name="Wilkinson J."/>
            <person name="Wilson A."/>
            <person name="Yadav S."/>
            <person name="Young G."/>
            <person name="Yu Q."/>
            <person name="Zembek L."/>
            <person name="Zhong D."/>
            <person name="Zimmer A."/>
            <person name="Zwirko Z."/>
            <person name="Jaffe D.B."/>
            <person name="Alvarez P."/>
            <person name="Brockman W."/>
            <person name="Butler J."/>
            <person name="Chin C."/>
            <person name="Gnerre S."/>
            <person name="Grabherr M."/>
            <person name="Kleber M."/>
            <person name="Mauceli E."/>
            <person name="MacCallum I."/>
        </authorList>
    </citation>
    <scope>NUCLEOTIDE SEQUENCE [LARGE SCALE GENOMIC DNA]</scope>
    <source>
        <strain evidence="4">MSH-3 / Tucson 14011-0111.49</strain>
    </source>
</reference>
<keyword evidence="1" id="KW-1133">Transmembrane helix</keyword>
<feature type="domain" description="Acyltransferase 3" evidence="2">
    <location>
        <begin position="54"/>
        <end position="208"/>
    </location>
</feature>
<dbReference type="GO" id="GO:0016747">
    <property type="term" value="F:acyltransferase activity, transferring groups other than amino-acyl groups"/>
    <property type="evidence" value="ECO:0007669"/>
    <property type="project" value="InterPro"/>
</dbReference>
<evidence type="ECO:0000313" key="3">
    <source>
        <dbReference type="EMBL" id="EDW26396.1"/>
    </source>
</evidence>
<protein>
    <submittedName>
        <fullName evidence="3">GL25399</fullName>
    </submittedName>
</protein>
<evidence type="ECO:0000256" key="1">
    <source>
        <dbReference type="SAM" id="Phobius"/>
    </source>
</evidence>
<dbReference type="Proteomes" id="UP000008744">
    <property type="component" value="Unassembled WGS sequence"/>
</dbReference>
<dbReference type="STRING" id="7234.B4IQY9"/>
<evidence type="ECO:0000259" key="2">
    <source>
        <dbReference type="Pfam" id="PF01757"/>
    </source>
</evidence>
<proteinExistence type="predicted"/>
<feature type="transmembrane region" description="Helical" evidence="1">
    <location>
        <begin position="58"/>
        <end position="82"/>
    </location>
</feature>
<dbReference type="HOGENOM" id="CLU_1262723_0_0_1"/>
<dbReference type="EMBL" id="CH690025">
    <property type="protein sequence ID" value="EDW26396.1"/>
    <property type="molecule type" value="Genomic_DNA"/>
</dbReference>
<dbReference type="InterPro" id="IPR052728">
    <property type="entry name" value="O2_lipid_transport_reg"/>
</dbReference>
<dbReference type="eggNOG" id="KOG3700">
    <property type="taxonomic scope" value="Eukaryota"/>
</dbReference>
<accession>B4IQY9</accession>
<organism evidence="4">
    <name type="scientific">Drosophila persimilis</name>
    <name type="common">Fruit fly</name>
    <dbReference type="NCBI Taxonomy" id="7234"/>
    <lineage>
        <taxon>Eukaryota</taxon>
        <taxon>Metazoa</taxon>
        <taxon>Ecdysozoa</taxon>
        <taxon>Arthropoda</taxon>
        <taxon>Hexapoda</taxon>
        <taxon>Insecta</taxon>
        <taxon>Pterygota</taxon>
        <taxon>Neoptera</taxon>
        <taxon>Endopterygota</taxon>
        <taxon>Diptera</taxon>
        <taxon>Brachycera</taxon>
        <taxon>Muscomorpha</taxon>
        <taxon>Ephydroidea</taxon>
        <taxon>Drosophilidae</taxon>
        <taxon>Drosophila</taxon>
        <taxon>Sophophora</taxon>
    </lineage>
</organism>
<sequence>MGTIVGLCTLYDYFLSQDQSSISVTVKMCSARSSSRAIFRIVDSKSNPNWVAESFSSFIIHGFFSVDSFFFIGGLLVATVALRSMDKSKGKLNVPLMYLHRIIRIVPILAIAILVYIKLTPIVSGGPYFKGGFHGTAAYEKGWFWTLLFVQNYATSNICLDHTWYWAVDMQLYIISPLLLIALYKWGKKAAAGIAVLVLLLSSCLFATMIVNKYSLLFK</sequence>
<dbReference type="PhylomeDB" id="B4IQY9"/>
<evidence type="ECO:0000313" key="4">
    <source>
        <dbReference type="Proteomes" id="UP000008744"/>
    </source>
</evidence>
<keyword evidence="4" id="KW-1185">Reference proteome</keyword>
<feature type="transmembrane region" description="Helical" evidence="1">
    <location>
        <begin position="164"/>
        <end position="184"/>
    </location>
</feature>
<dbReference type="Pfam" id="PF01757">
    <property type="entry name" value="Acyl_transf_3"/>
    <property type="match status" value="1"/>
</dbReference>
<gene>
    <name evidence="3" type="primary">Dper\GL25399</name>
    <name evidence="3" type="ORF">Dper_GL25399</name>
</gene>
<name>B4IQY9_DROPE</name>
<dbReference type="InterPro" id="IPR002656">
    <property type="entry name" value="Acyl_transf_3_dom"/>
</dbReference>
<keyword evidence="1" id="KW-0812">Transmembrane</keyword>
<keyword evidence="1" id="KW-0472">Membrane</keyword>
<feature type="transmembrane region" description="Helical" evidence="1">
    <location>
        <begin position="102"/>
        <end position="119"/>
    </location>
</feature>
<dbReference type="PANTHER" id="PTHR11161:SF0">
    <property type="entry name" value="O-ACYLTRANSFERASE LIKE PROTEIN"/>
    <property type="match status" value="1"/>
</dbReference>